<name>A0A7H8REV9_TALRU</name>
<dbReference type="GeneID" id="55999468"/>
<accession>A0A7H8REV9</accession>
<sequence length="103" mass="11492">MFYNSDSRKSLEDLKKAFDTSLEDETWPGMVTTTTNKIRSFHYAKAFGNDDCTSDRRPLAISSIIVLTSISKLLTSIAALQLVEKRFVDLKTDLSSLIPTLAS</sequence>
<dbReference type="AlphaFoldDB" id="A0A7H8REV9"/>
<dbReference type="InterPro" id="IPR012338">
    <property type="entry name" value="Beta-lactam/transpept-like"/>
</dbReference>
<dbReference type="Gene3D" id="3.40.710.10">
    <property type="entry name" value="DD-peptidase/beta-lactamase superfamily"/>
    <property type="match status" value="1"/>
</dbReference>
<proteinExistence type="predicted"/>
<dbReference type="KEGG" id="trg:TRUGW13939_11992"/>
<dbReference type="RefSeq" id="XP_035350989.1">
    <property type="nucleotide sequence ID" value="XM_035495096.1"/>
</dbReference>
<dbReference type="EMBL" id="CP055903">
    <property type="protein sequence ID" value="QKX64816.1"/>
    <property type="molecule type" value="Genomic_DNA"/>
</dbReference>
<dbReference type="Proteomes" id="UP000509510">
    <property type="component" value="Chromosome VI"/>
</dbReference>
<dbReference type="OrthoDB" id="428260at2759"/>
<evidence type="ECO:0000313" key="2">
    <source>
        <dbReference type="Proteomes" id="UP000509510"/>
    </source>
</evidence>
<evidence type="ECO:0000313" key="1">
    <source>
        <dbReference type="EMBL" id="QKX64816.1"/>
    </source>
</evidence>
<reference evidence="2" key="1">
    <citation type="submission" date="2020-06" db="EMBL/GenBank/DDBJ databases">
        <title>A chromosome-scale genome assembly of Talaromyces rugulosus W13939.</title>
        <authorList>
            <person name="Wang B."/>
            <person name="Guo L."/>
            <person name="Ye K."/>
            <person name="Wang L."/>
        </authorList>
    </citation>
    <scope>NUCLEOTIDE SEQUENCE [LARGE SCALE GENOMIC DNA]</scope>
    <source>
        <strain evidence="2">W13939</strain>
    </source>
</reference>
<organism evidence="1 2">
    <name type="scientific">Talaromyces rugulosus</name>
    <name type="common">Penicillium rugulosum</name>
    <dbReference type="NCBI Taxonomy" id="121627"/>
    <lineage>
        <taxon>Eukaryota</taxon>
        <taxon>Fungi</taxon>
        <taxon>Dikarya</taxon>
        <taxon>Ascomycota</taxon>
        <taxon>Pezizomycotina</taxon>
        <taxon>Eurotiomycetes</taxon>
        <taxon>Eurotiomycetidae</taxon>
        <taxon>Eurotiales</taxon>
        <taxon>Trichocomaceae</taxon>
        <taxon>Talaromyces</taxon>
        <taxon>Talaromyces sect. Islandici</taxon>
    </lineage>
</organism>
<keyword evidence="2" id="KW-1185">Reference proteome</keyword>
<evidence type="ECO:0008006" key="3">
    <source>
        <dbReference type="Google" id="ProtNLM"/>
    </source>
</evidence>
<protein>
    <recommendedName>
        <fullName evidence="3">Beta-lactamase-related domain-containing protein</fullName>
    </recommendedName>
</protein>
<gene>
    <name evidence="1" type="ORF">TRUGW13939_11992</name>
</gene>
<dbReference type="SUPFAM" id="SSF56601">
    <property type="entry name" value="beta-lactamase/transpeptidase-like"/>
    <property type="match status" value="1"/>
</dbReference>